<dbReference type="EC" id="2.7.13.3" evidence="2"/>
<feature type="domain" description="PAC" evidence="8">
    <location>
        <begin position="254"/>
        <end position="306"/>
    </location>
</feature>
<name>A0A367GQK3_9SPHI</name>
<evidence type="ECO:0000313" key="10">
    <source>
        <dbReference type="Proteomes" id="UP000253209"/>
    </source>
</evidence>
<dbReference type="PANTHER" id="PTHR43304">
    <property type="entry name" value="PHYTOCHROME-LIKE PROTEIN CPH1"/>
    <property type="match status" value="1"/>
</dbReference>
<dbReference type="PANTHER" id="PTHR43304:SF1">
    <property type="entry name" value="PAC DOMAIN-CONTAINING PROTEIN"/>
    <property type="match status" value="1"/>
</dbReference>
<dbReference type="InterPro" id="IPR004358">
    <property type="entry name" value="Sig_transdc_His_kin-like_C"/>
</dbReference>
<evidence type="ECO:0000256" key="6">
    <source>
        <dbReference type="SAM" id="Phobius"/>
    </source>
</evidence>
<dbReference type="InterPro" id="IPR003594">
    <property type="entry name" value="HATPase_dom"/>
</dbReference>
<dbReference type="InterPro" id="IPR035965">
    <property type="entry name" value="PAS-like_dom_sf"/>
</dbReference>
<keyword evidence="5" id="KW-0418">Kinase</keyword>
<dbReference type="Gene3D" id="3.30.565.10">
    <property type="entry name" value="Histidine kinase-like ATPase, C-terminal domain"/>
    <property type="match status" value="1"/>
</dbReference>
<dbReference type="InterPro" id="IPR052162">
    <property type="entry name" value="Sensor_kinase/Photoreceptor"/>
</dbReference>
<dbReference type="CDD" id="cd00130">
    <property type="entry name" value="PAS"/>
    <property type="match status" value="1"/>
</dbReference>
<evidence type="ECO:0000256" key="3">
    <source>
        <dbReference type="ARBA" id="ARBA00022553"/>
    </source>
</evidence>
<dbReference type="Pfam" id="PF25487">
    <property type="entry name" value="ETR1_N"/>
    <property type="match status" value="1"/>
</dbReference>
<dbReference type="InterPro" id="IPR000014">
    <property type="entry name" value="PAS"/>
</dbReference>
<keyword evidence="6" id="KW-1133">Transmembrane helix</keyword>
<evidence type="ECO:0000259" key="7">
    <source>
        <dbReference type="PROSITE" id="PS50109"/>
    </source>
</evidence>
<dbReference type="EMBL" id="QGDC01000003">
    <property type="protein sequence ID" value="RCH55540.1"/>
    <property type="molecule type" value="Genomic_DNA"/>
</dbReference>
<dbReference type="SUPFAM" id="SSF55874">
    <property type="entry name" value="ATPase domain of HSP90 chaperone/DNA topoisomerase II/histidine kinase"/>
    <property type="match status" value="1"/>
</dbReference>
<feature type="transmembrane region" description="Helical" evidence="6">
    <location>
        <begin position="130"/>
        <end position="151"/>
    </location>
</feature>
<evidence type="ECO:0000259" key="8">
    <source>
        <dbReference type="PROSITE" id="PS50113"/>
    </source>
</evidence>
<dbReference type="OrthoDB" id="1522284at2"/>
<dbReference type="PROSITE" id="PS50113">
    <property type="entry name" value="PAC"/>
    <property type="match status" value="1"/>
</dbReference>
<dbReference type="InterPro" id="IPR058544">
    <property type="entry name" value="ETR1_N"/>
</dbReference>
<gene>
    <name evidence="9" type="ORF">DJ568_06520</name>
</gene>
<keyword evidence="4" id="KW-0808">Transferase</keyword>
<dbReference type="PRINTS" id="PR00344">
    <property type="entry name" value="BCTRLSENSOR"/>
</dbReference>
<evidence type="ECO:0000256" key="4">
    <source>
        <dbReference type="ARBA" id="ARBA00022679"/>
    </source>
</evidence>
<feature type="transmembrane region" description="Helical" evidence="6">
    <location>
        <begin position="100"/>
        <end position="124"/>
    </location>
</feature>
<dbReference type="PROSITE" id="PS50109">
    <property type="entry name" value="HIS_KIN"/>
    <property type="match status" value="1"/>
</dbReference>
<feature type="transmembrane region" description="Helical" evidence="6">
    <location>
        <begin position="63"/>
        <end position="88"/>
    </location>
</feature>
<evidence type="ECO:0000256" key="5">
    <source>
        <dbReference type="ARBA" id="ARBA00022777"/>
    </source>
</evidence>
<dbReference type="SUPFAM" id="SSF55785">
    <property type="entry name" value="PYP-like sensor domain (PAS domain)"/>
    <property type="match status" value="1"/>
</dbReference>
<comment type="catalytic activity">
    <reaction evidence="1">
        <text>ATP + protein L-histidine = ADP + protein N-phospho-L-histidine.</text>
        <dbReference type="EC" id="2.7.13.3"/>
    </reaction>
</comment>
<dbReference type="Gene3D" id="3.30.450.20">
    <property type="entry name" value="PAS domain"/>
    <property type="match status" value="1"/>
</dbReference>
<dbReference type="GO" id="GO:0004673">
    <property type="term" value="F:protein histidine kinase activity"/>
    <property type="evidence" value="ECO:0007669"/>
    <property type="project" value="UniProtKB-EC"/>
</dbReference>
<dbReference type="Pfam" id="PF02518">
    <property type="entry name" value="HATPase_c"/>
    <property type="match status" value="1"/>
</dbReference>
<dbReference type="InterPro" id="IPR036890">
    <property type="entry name" value="HATPase_C_sf"/>
</dbReference>
<evidence type="ECO:0000256" key="1">
    <source>
        <dbReference type="ARBA" id="ARBA00000085"/>
    </source>
</evidence>
<dbReference type="InterPro" id="IPR005467">
    <property type="entry name" value="His_kinase_dom"/>
</dbReference>
<dbReference type="Proteomes" id="UP000253209">
    <property type="component" value="Unassembled WGS sequence"/>
</dbReference>
<evidence type="ECO:0000256" key="2">
    <source>
        <dbReference type="ARBA" id="ARBA00012438"/>
    </source>
</evidence>
<dbReference type="InterPro" id="IPR000700">
    <property type="entry name" value="PAS-assoc_C"/>
</dbReference>
<dbReference type="SMART" id="SM00387">
    <property type="entry name" value="HATPase_c"/>
    <property type="match status" value="1"/>
</dbReference>
<comment type="caution">
    <text evidence="9">The sequence shown here is derived from an EMBL/GenBank/DDBJ whole genome shotgun (WGS) entry which is preliminary data.</text>
</comment>
<dbReference type="RefSeq" id="WP_114004455.1">
    <property type="nucleotide sequence ID" value="NZ_QGDC01000003.1"/>
</dbReference>
<organism evidence="9 10">
    <name type="scientific">Mucilaginibacter hurinus</name>
    <dbReference type="NCBI Taxonomy" id="2201324"/>
    <lineage>
        <taxon>Bacteria</taxon>
        <taxon>Pseudomonadati</taxon>
        <taxon>Bacteroidota</taxon>
        <taxon>Sphingobacteriia</taxon>
        <taxon>Sphingobacteriales</taxon>
        <taxon>Sphingobacteriaceae</taxon>
        <taxon>Mucilaginibacter</taxon>
    </lineage>
</organism>
<feature type="domain" description="Histidine kinase" evidence="7">
    <location>
        <begin position="324"/>
        <end position="536"/>
    </location>
</feature>
<sequence length="536" mass="60689">MASGNNLLQPEPVTCKLCNGASSAHAKHHLTFTGQFQEFFTNLFNTESWPPRWHCGSWTDFHGWLYILSDIGIWAAYFAIPLLLLRMLLKRPDVPFHRIFFLFIAFILLCGLTHLFDAFIFWWPAYRFSALLRFTTAAVSISTVIALYKVMPVIIGLRSVKDLEDEIEKRKIIEDKLAASEFLLSEAGRIGRVGGWEYDMLKRKSTWSKTIYDIYEIPYDFPISSDEALNFYNEPYRTTLNEAVQKAITEGQRWDLELLLTTAKGADVWVRSVGEPFYDAGGELTKLRGMCMDIQQYKSNEIALNQSLDLITQNNLQLKNFTHILSHNIRNHASNISLISSLIDVDTLDADNADIIGKIKNISTGLNTTLDDLAEAIKIKESVIASEKLSFADVTNHVLKIIDLGISINGAKLTMQYDVETVNFPPLYLESIIINLLTNAIKYAKPTENPVIVLKTYKNEQGRTVFECTDNGMGIDLALHGGKVFGLYKTFHDRKDARGVGLFLIKNQIESQGGYITVDSKLNEGTTFKIIFNEYD</sequence>
<keyword evidence="6" id="KW-0472">Membrane</keyword>
<protein>
    <recommendedName>
        <fullName evidence="2">histidine kinase</fullName>
        <ecNumber evidence="2">2.7.13.3</ecNumber>
    </recommendedName>
</protein>
<reference evidence="9 10" key="1">
    <citation type="submission" date="2018-05" db="EMBL/GenBank/DDBJ databases">
        <title>Mucilaginibacter hurinus sp. nov., isolated from briquette warehouse soil.</title>
        <authorList>
            <person name="Choi L."/>
        </authorList>
    </citation>
    <scope>NUCLEOTIDE SEQUENCE [LARGE SCALE GENOMIC DNA]</scope>
    <source>
        <strain evidence="9 10">ZR32</strain>
    </source>
</reference>
<accession>A0A367GQK3</accession>
<keyword evidence="6" id="KW-0812">Transmembrane</keyword>
<dbReference type="AlphaFoldDB" id="A0A367GQK3"/>
<keyword evidence="3" id="KW-0597">Phosphoprotein</keyword>
<keyword evidence="10" id="KW-1185">Reference proteome</keyword>
<proteinExistence type="predicted"/>
<evidence type="ECO:0000313" key="9">
    <source>
        <dbReference type="EMBL" id="RCH55540.1"/>
    </source>
</evidence>